<proteinExistence type="predicted"/>
<reference evidence="2 3" key="1">
    <citation type="submission" date="2016-10" db="EMBL/GenBank/DDBJ databases">
        <authorList>
            <person name="de Groot N.N."/>
        </authorList>
    </citation>
    <scope>NUCLEOTIDE SEQUENCE [LARGE SCALE GENOMIC DNA]</scope>
    <source>
        <strain evidence="2 3">CGMCC 1.10959</strain>
    </source>
</reference>
<organism evidence="2 3">
    <name type="scientific">Sedimentitalea nanhaiensis</name>
    <dbReference type="NCBI Taxonomy" id="999627"/>
    <lineage>
        <taxon>Bacteria</taxon>
        <taxon>Pseudomonadati</taxon>
        <taxon>Pseudomonadota</taxon>
        <taxon>Alphaproteobacteria</taxon>
        <taxon>Rhodobacterales</taxon>
        <taxon>Paracoccaceae</taxon>
        <taxon>Sedimentitalea</taxon>
    </lineage>
</organism>
<dbReference type="STRING" id="999627.SAMN05216236_107142"/>
<dbReference type="EMBL" id="FPAW01000007">
    <property type="protein sequence ID" value="SFT77577.1"/>
    <property type="molecule type" value="Genomic_DNA"/>
</dbReference>
<keyword evidence="3" id="KW-1185">Reference proteome</keyword>
<dbReference type="Proteomes" id="UP000182466">
    <property type="component" value="Unassembled WGS sequence"/>
</dbReference>
<evidence type="ECO:0000313" key="3">
    <source>
        <dbReference type="Proteomes" id="UP000182466"/>
    </source>
</evidence>
<protein>
    <submittedName>
        <fullName evidence="2">Uncharacterized protein</fullName>
    </submittedName>
</protein>
<keyword evidence="1" id="KW-0472">Membrane</keyword>
<dbReference type="AlphaFoldDB" id="A0A1I7ARQ1"/>
<feature type="transmembrane region" description="Helical" evidence="1">
    <location>
        <begin position="62"/>
        <end position="87"/>
    </location>
</feature>
<dbReference type="eggNOG" id="ENOG5033CSD">
    <property type="taxonomic scope" value="Bacteria"/>
</dbReference>
<gene>
    <name evidence="2" type="ORF">SAMN05216236_107142</name>
</gene>
<evidence type="ECO:0000313" key="2">
    <source>
        <dbReference type="EMBL" id="SFT77577.1"/>
    </source>
</evidence>
<accession>A0A1I7ARQ1</accession>
<sequence length="120" mass="12885">MAERDKDVTDLEDLFQAARRQGIALPDGLEDRIIADGLQVQRARQGRSASPRRASAGRVRQFLDLLGGWPAMGGLAMACATGIWLGFAPPQALPDPFGFVQSGDTGLFADDDLVLAMVEE</sequence>
<keyword evidence="1" id="KW-0812">Transmembrane</keyword>
<dbReference type="OrthoDB" id="7863719at2"/>
<name>A0A1I7ARQ1_9RHOB</name>
<keyword evidence="1" id="KW-1133">Transmembrane helix</keyword>
<evidence type="ECO:0000256" key="1">
    <source>
        <dbReference type="SAM" id="Phobius"/>
    </source>
</evidence>
<dbReference type="RefSeq" id="WP_036049401.1">
    <property type="nucleotide sequence ID" value="NZ_FPAW01000007.1"/>
</dbReference>